<feature type="transmembrane region" description="Helical" evidence="1">
    <location>
        <begin position="41"/>
        <end position="60"/>
    </location>
</feature>
<keyword evidence="3" id="KW-1185">Reference proteome</keyword>
<dbReference type="EMBL" id="CP042433">
    <property type="protein sequence ID" value="QEC56918.1"/>
    <property type="molecule type" value="Genomic_DNA"/>
</dbReference>
<evidence type="ECO:0000256" key="1">
    <source>
        <dbReference type="SAM" id="Phobius"/>
    </source>
</evidence>
<gene>
    <name evidence="2" type="ORF">FSB75_13760</name>
</gene>
<dbReference type="Proteomes" id="UP000321204">
    <property type="component" value="Chromosome"/>
</dbReference>
<sequence length="234" mass="26448">MAEIIFEKLLVRLLAGNQMKVEQEGADISCLQFETTAMKQFFLLAFFVFTLIGVTAFVGVSHVDQTKSFHNHLKKKSLGISIVLYQVGKAEKIDDLSDLEKQMDKSKSVNLYKATQDLAIIFMNTADPYSNTAALSYKMLFGAYVEKQVGDKIINGFVPTPEVATVCDWMKKHRIDSFEGFSKMYESLSKEAKQELEDIGADDKKHLFEGYVRPLTQFYLTTLKNHNAIVICGE</sequence>
<name>A0A5B8UK41_9BACT</name>
<protein>
    <submittedName>
        <fullName evidence="2">Uncharacterized protein</fullName>
    </submittedName>
</protein>
<keyword evidence="1" id="KW-1133">Transmembrane helix</keyword>
<dbReference type="RefSeq" id="WP_146788610.1">
    <property type="nucleotide sequence ID" value="NZ_BAABIO010000003.1"/>
</dbReference>
<keyword evidence="1" id="KW-0812">Transmembrane</keyword>
<evidence type="ECO:0000313" key="3">
    <source>
        <dbReference type="Proteomes" id="UP000321204"/>
    </source>
</evidence>
<dbReference type="AlphaFoldDB" id="A0A5B8UK41"/>
<evidence type="ECO:0000313" key="2">
    <source>
        <dbReference type="EMBL" id="QEC56918.1"/>
    </source>
</evidence>
<reference evidence="2 3" key="1">
    <citation type="journal article" date="2015" name="Int. J. Syst. Evol. Microbiol.">
        <title>Flavisolibacter ginsenosidimutans sp. nov., with ginsenoside-converting activity isolated from soil used for cultivating ginseng.</title>
        <authorList>
            <person name="Zhao Y."/>
            <person name="Liu Q."/>
            <person name="Kang M.S."/>
            <person name="Jin F."/>
            <person name="Yu H."/>
            <person name="Im W.T."/>
        </authorList>
    </citation>
    <scope>NUCLEOTIDE SEQUENCE [LARGE SCALE GENOMIC DNA]</scope>
    <source>
        <strain evidence="2 3">Gsoil 636</strain>
    </source>
</reference>
<dbReference type="OrthoDB" id="9845480at2"/>
<keyword evidence="1" id="KW-0472">Membrane</keyword>
<accession>A0A5B8UK41</accession>
<dbReference type="KEGG" id="fgg:FSB75_13760"/>
<proteinExistence type="predicted"/>
<organism evidence="2 3">
    <name type="scientific">Flavisolibacter ginsenosidimutans</name>
    <dbReference type="NCBI Taxonomy" id="661481"/>
    <lineage>
        <taxon>Bacteria</taxon>
        <taxon>Pseudomonadati</taxon>
        <taxon>Bacteroidota</taxon>
        <taxon>Chitinophagia</taxon>
        <taxon>Chitinophagales</taxon>
        <taxon>Chitinophagaceae</taxon>
        <taxon>Flavisolibacter</taxon>
    </lineage>
</organism>